<reference evidence="4 5" key="1">
    <citation type="submission" date="2016-10" db="EMBL/GenBank/DDBJ databases">
        <authorList>
            <person name="de Groot N.N."/>
        </authorList>
    </citation>
    <scope>NUCLEOTIDE SEQUENCE [LARGE SCALE GENOMIC DNA]</scope>
    <source>
        <strain evidence="4 5">DSM 28129</strain>
    </source>
</reference>
<feature type="domain" description="N-acetyltransferase" evidence="3">
    <location>
        <begin position="1"/>
        <end position="150"/>
    </location>
</feature>
<keyword evidence="4" id="KW-0689">Ribosomal protein</keyword>
<dbReference type="GO" id="GO:0016747">
    <property type="term" value="F:acyltransferase activity, transferring groups other than amino-acyl groups"/>
    <property type="evidence" value="ECO:0007669"/>
    <property type="project" value="InterPro"/>
</dbReference>
<keyword evidence="1" id="KW-0808">Transferase</keyword>
<evidence type="ECO:0000256" key="2">
    <source>
        <dbReference type="ARBA" id="ARBA00023315"/>
    </source>
</evidence>
<dbReference type="InterPro" id="IPR050832">
    <property type="entry name" value="Bact_Acetyltransf"/>
</dbReference>
<dbReference type="STRING" id="670482.SAMN04488542_11869"/>
<dbReference type="Proteomes" id="UP000198972">
    <property type="component" value="Unassembled WGS sequence"/>
</dbReference>
<dbReference type="PANTHER" id="PTHR43877:SF2">
    <property type="entry name" value="AMINOALKYLPHOSPHONATE N-ACETYLTRANSFERASE-RELATED"/>
    <property type="match status" value="1"/>
</dbReference>
<dbReference type="SUPFAM" id="SSF55729">
    <property type="entry name" value="Acyl-CoA N-acyltransferases (Nat)"/>
    <property type="match status" value="1"/>
</dbReference>
<evidence type="ECO:0000313" key="5">
    <source>
        <dbReference type="Proteomes" id="UP000198972"/>
    </source>
</evidence>
<name>A0A1G7PEE3_9BACL</name>
<organism evidence="4 5">
    <name type="scientific">Fontibacillus panacisegetis</name>
    <dbReference type="NCBI Taxonomy" id="670482"/>
    <lineage>
        <taxon>Bacteria</taxon>
        <taxon>Bacillati</taxon>
        <taxon>Bacillota</taxon>
        <taxon>Bacilli</taxon>
        <taxon>Bacillales</taxon>
        <taxon>Paenibacillaceae</taxon>
        <taxon>Fontibacillus</taxon>
    </lineage>
</organism>
<dbReference type="OrthoDB" id="2638380at2"/>
<accession>A0A1G7PEE3</accession>
<proteinExistence type="predicted"/>
<dbReference type="InterPro" id="IPR016181">
    <property type="entry name" value="Acyl_CoA_acyltransferase"/>
</dbReference>
<dbReference type="GO" id="GO:0005840">
    <property type="term" value="C:ribosome"/>
    <property type="evidence" value="ECO:0007669"/>
    <property type="project" value="UniProtKB-KW"/>
</dbReference>
<dbReference type="Gene3D" id="3.40.630.30">
    <property type="match status" value="1"/>
</dbReference>
<dbReference type="EMBL" id="FNBG01000018">
    <property type="protein sequence ID" value="SDF84652.1"/>
    <property type="molecule type" value="Genomic_DNA"/>
</dbReference>
<dbReference type="CDD" id="cd04301">
    <property type="entry name" value="NAT_SF"/>
    <property type="match status" value="1"/>
</dbReference>
<keyword evidence="2" id="KW-0012">Acyltransferase</keyword>
<dbReference type="PROSITE" id="PS51186">
    <property type="entry name" value="GNAT"/>
    <property type="match status" value="1"/>
</dbReference>
<dbReference type="Pfam" id="PF00583">
    <property type="entry name" value="Acetyltransf_1"/>
    <property type="match status" value="1"/>
</dbReference>
<keyword evidence="5" id="KW-1185">Reference proteome</keyword>
<dbReference type="AlphaFoldDB" id="A0A1G7PEE3"/>
<dbReference type="PANTHER" id="PTHR43877">
    <property type="entry name" value="AMINOALKYLPHOSPHONATE N-ACETYLTRANSFERASE-RELATED-RELATED"/>
    <property type="match status" value="1"/>
</dbReference>
<evidence type="ECO:0000256" key="1">
    <source>
        <dbReference type="ARBA" id="ARBA00022679"/>
    </source>
</evidence>
<evidence type="ECO:0000259" key="3">
    <source>
        <dbReference type="PROSITE" id="PS51186"/>
    </source>
</evidence>
<keyword evidence="4" id="KW-0687">Ribonucleoprotein</keyword>
<dbReference type="InterPro" id="IPR000182">
    <property type="entry name" value="GNAT_dom"/>
</dbReference>
<sequence length="151" mass="17678">MIRYRRPKQDDPIIYELIHKELVPFSHLPPKELNSVLHDLPKRLSRGVTLVASPYYEADPVAFIHFMVHGELLYIDMMAVAPAHRRKCHGKTLMAHAENFAGSRGCKRSKVMVDRENTKAHMFYRKLGYQTKRYIQLSQCHELEKGLLIRH</sequence>
<evidence type="ECO:0000313" key="4">
    <source>
        <dbReference type="EMBL" id="SDF84652.1"/>
    </source>
</evidence>
<dbReference type="RefSeq" id="WP_091232328.1">
    <property type="nucleotide sequence ID" value="NZ_FNBG01000018.1"/>
</dbReference>
<gene>
    <name evidence="4" type="ORF">SAMN04488542_11869</name>
</gene>
<protein>
    <submittedName>
        <fullName evidence="4">Ribosomal protein S18 acetylase RimI</fullName>
    </submittedName>
</protein>